<name>A0ABX2SQV4_VREZH</name>
<evidence type="ECO:0000313" key="3">
    <source>
        <dbReference type="Proteomes" id="UP000528918"/>
    </source>
</evidence>
<feature type="chain" id="PRO_5045461518" evidence="1">
    <location>
        <begin position="23"/>
        <end position="185"/>
    </location>
</feature>
<organism evidence="2 3">
    <name type="scientific">Vreelandella zhaodongensis</name>
    <name type="common">Halomonas zhaodongensis</name>
    <dbReference type="NCBI Taxonomy" id="1176240"/>
    <lineage>
        <taxon>Bacteria</taxon>
        <taxon>Pseudomonadati</taxon>
        <taxon>Pseudomonadota</taxon>
        <taxon>Gammaproteobacteria</taxon>
        <taxon>Oceanospirillales</taxon>
        <taxon>Halomonadaceae</taxon>
        <taxon>Vreelandella</taxon>
    </lineage>
</organism>
<keyword evidence="3" id="KW-1185">Reference proteome</keyword>
<dbReference type="InterPro" id="IPR013078">
    <property type="entry name" value="His_Pase_superF_clade-1"/>
</dbReference>
<dbReference type="Gene3D" id="3.40.50.1240">
    <property type="entry name" value="Phosphoglycerate mutase-like"/>
    <property type="match status" value="1"/>
</dbReference>
<dbReference type="InterPro" id="IPR029033">
    <property type="entry name" value="His_PPase_superfam"/>
</dbReference>
<dbReference type="EMBL" id="JACCDD010000002">
    <property type="protein sequence ID" value="NYS44490.1"/>
    <property type="molecule type" value="Genomic_DNA"/>
</dbReference>
<sequence>MPILRHFTLVLLLGVLSASAQANESTWQALQEGGLVILMRHALAPGIGDPAGFELSQCGTQRNLSAQGRAQAEAIGRSFRERDVPIAAVYSSRWCRALETAELMALGRVEPTPWLDSFFRQRSERDARTQTAREQITAWQSPGNLLLVTHQVNITALAGGAVSSGEMIVVRPLAGSFQVVGRLSD</sequence>
<evidence type="ECO:0000256" key="1">
    <source>
        <dbReference type="SAM" id="SignalP"/>
    </source>
</evidence>
<dbReference type="CDD" id="cd07067">
    <property type="entry name" value="HP_PGM_like"/>
    <property type="match status" value="1"/>
</dbReference>
<keyword evidence="1" id="KW-0732">Signal</keyword>
<feature type="signal peptide" evidence="1">
    <location>
        <begin position="1"/>
        <end position="22"/>
    </location>
</feature>
<dbReference type="RefSeq" id="WP_179927308.1">
    <property type="nucleotide sequence ID" value="NZ_JACCDD010000002.1"/>
</dbReference>
<gene>
    <name evidence="2" type="ORF">HZS79_05925</name>
</gene>
<dbReference type="SUPFAM" id="SSF53254">
    <property type="entry name" value="Phosphoglycerate mutase-like"/>
    <property type="match status" value="1"/>
</dbReference>
<dbReference type="Proteomes" id="UP000528918">
    <property type="component" value="Unassembled WGS sequence"/>
</dbReference>
<accession>A0ABX2SQV4</accession>
<proteinExistence type="predicted"/>
<dbReference type="SMART" id="SM00855">
    <property type="entry name" value="PGAM"/>
    <property type="match status" value="1"/>
</dbReference>
<protein>
    <submittedName>
        <fullName evidence="2">Histidine phosphatase family protein</fullName>
    </submittedName>
</protein>
<reference evidence="2 3" key="1">
    <citation type="journal article" date="2013" name="Antonie Van Leeuwenhoek">
        <title>Halomonas zhaodongensis sp. nov., a slightly halophilic bacterium isolated from saline-alkaline soils in Zhaodong, China.</title>
        <authorList>
            <person name="Jiang J."/>
            <person name="Pan Y."/>
            <person name="Meng L."/>
            <person name="Hu S."/>
            <person name="Zhang X."/>
            <person name="Hu B."/>
            <person name="Meng J."/>
            <person name="Li C."/>
            <person name="Huang H."/>
            <person name="Wang K."/>
            <person name="Su T."/>
        </authorList>
    </citation>
    <scope>NUCLEOTIDE SEQUENCE [LARGE SCALE GENOMIC DNA]</scope>
    <source>
        <strain evidence="2 3">NEAU-ST10-25</strain>
    </source>
</reference>
<evidence type="ECO:0000313" key="2">
    <source>
        <dbReference type="EMBL" id="NYS44490.1"/>
    </source>
</evidence>
<comment type="caution">
    <text evidence="2">The sequence shown here is derived from an EMBL/GenBank/DDBJ whole genome shotgun (WGS) entry which is preliminary data.</text>
</comment>
<dbReference type="Pfam" id="PF00300">
    <property type="entry name" value="His_Phos_1"/>
    <property type="match status" value="1"/>
</dbReference>